<sequence>ILLELISLLKCVRMAGKIKRKMAETVDYGIRDTLQERQNNDSFRSYGEGDRNIQISTDTNYYVLRRVESSLGFRPSTFEKDDDDVAGTNRLYNGKPGTTSREFNDSPIRSKSAPISNQCDTFAVSRVIKSERKSGTIHDGRIDPLFSTRKHSGSGVEGKELPDVAMGIQCYGCPNQERQENAQTTFGKLCRIGSLRGDAWESPIPHRSCLLVHAYPPPTQGESPIIDSQRTMSQMRVCDRQNGSSSCCDSIPILVETFENIEDRFRIASYIDFDILDSDPKELIYHINRVAKFGFDHIIIIGGTEYGMIFLDCYGRVFQWDDESQILWPLGDSLEEAQKYSIDGDELGWFVENGVVREYIRKPQYVYPEAKMETKEIIKKSKGSLN</sequence>
<name>A0A1D1XX97_9ARAE</name>
<gene>
    <name evidence="2" type="primary">pan3_6</name>
    <name evidence="2" type="ORF">g.27860</name>
</gene>
<feature type="non-terminal residue" evidence="2">
    <location>
        <position position="1"/>
    </location>
</feature>
<organism evidence="2">
    <name type="scientific">Anthurium amnicola</name>
    <dbReference type="NCBI Taxonomy" id="1678845"/>
    <lineage>
        <taxon>Eukaryota</taxon>
        <taxon>Viridiplantae</taxon>
        <taxon>Streptophyta</taxon>
        <taxon>Embryophyta</taxon>
        <taxon>Tracheophyta</taxon>
        <taxon>Spermatophyta</taxon>
        <taxon>Magnoliopsida</taxon>
        <taxon>Liliopsida</taxon>
        <taxon>Araceae</taxon>
        <taxon>Pothoideae</taxon>
        <taxon>Potheae</taxon>
        <taxon>Anthurium</taxon>
    </lineage>
</organism>
<protein>
    <submittedName>
        <fullName evidence="2">PAB-dependent poly(A)-specific ribonuclease subunit pan3</fullName>
    </submittedName>
</protein>
<evidence type="ECO:0000256" key="1">
    <source>
        <dbReference type="SAM" id="MobiDB-lite"/>
    </source>
</evidence>
<proteinExistence type="predicted"/>
<dbReference type="EMBL" id="GDJX01020922">
    <property type="protein sequence ID" value="JAT47014.1"/>
    <property type="molecule type" value="Transcribed_RNA"/>
</dbReference>
<feature type="region of interest" description="Disordered" evidence="1">
    <location>
        <begin position="139"/>
        <end position="159"/>
    </location>
</feature>
<dbReference type="AlphaFoldDB" id="A0A1D1XX97"/>
<feature type="compositionally biased region" description="Polar residues" evidence="1">
    <location>
        <begin position="96"/>
        <end position="114"/>
    </location>
</feature>
<evidence type="ECO:0000313" key="2">
    <source>
        <dbReference type="EMBL" id="JAT47014.1"/>
    </source>
</evidence>
<reference evidence="2" key="1">
    <citation type="submission" date="2015-07" db="EMBL/GenBank/DDBJ databases">
        <title>Transcriptome Assembly of Anthurium amnicola.</title>
        <authorList>
            <person name="Suzuki J."/>
        </authorList>
    </citation>
    <scope>NUCLEOTIDE SEQUENCE</scope>
</reference>
<feature type="region of interest" description="Disordered" evidence="1">
    <location>
        <begin position="78"/>
        <end position="114"/>
    </location>
</feature>
<accession>A0A1D1XX97</accession>